<dbReference type="AlphaFoldDB" id="A0ABD2QDP2"/>
<protein>
    <submittedName>
        <fullName evidence="1">Uncharacterized protein</fullName>
    </submittedName>
</protein>
<evidence type="ECO:0000313" key="1">
    <source>
        <dbReference type="EMBL" id="KAL3316856.1"/>
    </source>
</evidence>
<sequence>MVYQQLVEDDEEQKMPPGFEIQVRLQRPTFQKYLNYETLNYVILTSITISIQRNFTAEFVLGPYTPREKCHFIFNKDNILEKFLVWISPSNNGQTIAKLQREIGRSFRGFGREIQDSSPQYK</sequence>
<keyword evidence="2" id="KW-1185">Reference proteome</keyword>
<reference evidence="1 2" key="1">
    <citation type="submission" date="2024-11" db="EMBL/GenBank/DDBJ databases">
        <title>Adaptive evolution of stress response genes in parasites aligns with host niche diversity.</title>
        <authorList>
            <person name="Hahn C."/>
            <person name="Resl P."/>
        </authorList>
    </citation>
    <scope>NUCLEOTIDE SEQUENCE [LARGE SCALE GENOMIC DNA]</scope>
    <source>
        <strain evidence="1">EGGRZ-B1_66</strain>
        <tissue evidence="1">Body</tissue>
    </source>
</reference>
<dbReference type="EMBL" id="JBJKFK010000473">
    <property type="protein sequence ID" value="KAL3316856.1"/>
    <property type="molecule type" value="Genomic_DNA"/>
</dbReference>
<accession>A0ABD2QDP2</accession>
<gene>
    <name evidence="1" type="ORF">Ciccas_004501</name>
</gene>
<evidence type="ECO:0000313" key="2">
    <source>
        <dbReference type="Proteomes" id="UP001626550"/>
    </source>
</evidence>
<comment type="caution">
    <text evidence="1">The sequence shown here is derived from an EMBL/GenBank/DDBJ whole genome shotgun (WGS) entry which is preliminary data.</text>
</comment>
<proteinExistence type="predicted"/>
<dbReference type="Proteomes" id="UP001626550">
    <property type="component" value="Unassembled WGS sequence"/>
</dbReference>
<organism evidence="1 2">
    <name type="scientific">Cichlidogyrus casuarinus</name>
    <dbReference type="NCBI Taxonomy" id="1844966"/>
    <lineage>
        <taxon>Eukaryota</taxon>
        <taxon>Metazoa</taxon>
        <taxon>Spiralia</taxon>
        <taxon>Lophotrochozoa</taxon>
        <taxon>Platyhelminthes</taxon>
        <taxon>Monogenea</taxon>
        <taxon>Monopisthocotylea</taxon>
        <taxon>Dactylogyridea</taxon>
        <taxon>Ancyrocephalidae</taxon>
        <taxon>Cichlidogyrus</taxon>
    </lineage>
</organism>
<name>A0ABD2QDP2_9PLAT</name>